<accession>A0AAD1WSK3</accession>
<dbReference type="PANTHER" id="PTHR10035:SF2">
    <property type="entry name" value="T-CELL SURFACE GLYCOPROTEIN CD3 ZETA CHAIN"/>
    <property type="match status" value="1"/>
</dbReference>
<comment type="subcellular location">
    <subcellularLocation>
        <location evidence="1">Cell membrane</location>
        <topology evidence="1">Single-pass type I membrane protein</topology>
    </subcellularLocation>
</comment>
<evidence type="ECO:0000256" key="5">
    <source>
        <dbReference type="ARBA" id="ARBA00023130"/>
    </source>
</evidence>
<evidence type="ECO:0008006" key="10">
    <source>
        <dbReference type="Google" id="ProtNLM"/>
    </source>
</evidence>
<proteinExistence type="predicted"/>
<dbReference type="GO" id="GO:0002250">
    <property type="term" value="P:adaptive immune response"/>
    <property type="evidence" value="ECO:0007669"/>
    <property type="project" value="UniProtKB-KW"/>
</dbReference>
<dbReference type="EMBL" id="OW240921">
    <property type="protein sequence ID" value="CAH2320296.1"/>
    <property type="molecule type" value="Genomic_DNA"/>
</dbReference>
<keyword evidence="7" id="KW-0812">Transmembrane</keyword>
<evidence type="ECO:0000256" key="3">
    <source>
        <dbReference type="ARBA" id="ARBA00022553"/>
    </source>
</evidence>
<gene>
    <name evidence="8" type="ORF">PECUL_23A002707</name>
</gene>
<keyword evidence="7" id="KW-1133">Transmembrane helix</keyword>
<evidence type="ECO:0000256" key="6">
    <source>
        <dbReference type="ARBA" id="ARBA00023170"/>
    </source>
</evidence>
<keyword evidence="2" id="KW-1003">Cell membrane</keyword>
<keyword evidence="5" id="KW-1064">Adaptive immunity</keyword>
<sequence length="166" mass="18817">MDVIDAQALGLTDPRLCYILDGILFLYAIIVTAMFFKEKFTQQVSPAKDQQESFYNDLNLADRAGYDEVKRRRDIEKGDRGQNRKGYDEVYTGLQPEKMNDPYSGIHIKPEQRKKGKGNDGVYQALKLNLQHRLATLSIKKLGIIPPRSCANSSQLVGYISMQSLV</sequence>
<dbReference type="InterPro" id="IPR021663">
    <property type="entry name" value="CD3_zeta/IgE_Fc_rcpt_gamma"/>
</dbReference>
<evidence type="ECO:0000256" key="4">
    <source>
        <dbReference type="ARBA" id="ARBA00022859"/>
    </source>
</evidence>
<keyword evidence="4" id="KW-0391">Immunity</keyword>
<keyword evidence="9" id="KW-1185">Reference proteome</keyword>
<protein>
    <recommendedName>
        <fullName evidence="10">T-cell surface glycoprotein CD3 zeta chain</fullName>
    </recommendedName>
</protein>
<dbReference type="InterPro" id="IPR024128">
    <property type="entry name" value="T-cell_CD3_zeta"/>
</dbReference>
<evidence type="ECO:0000313" key="9">
    <source>
        <dbReference type="Proteomes" id="UP001295444"/>
    </source>
</evidence>
<reference evidence="8" key="1">
    <citation type="submission" date="2022-03" db="EMBL/GenBank/DDBJ databases">
        <authorList>
            <person name="Alioto T."/>
            <person name="Alioto T."/>
            <person name="Gomez Garrido J."/>
        </authorList>
    </citation>
    <scope>NUCLEOTIDE SEQUENCE</scope>
</reference>
<evidence type="ECO:0000256" key="1">
    <source>
        <dbReference type="ARBA" id="ARBA00004251"/>
    </source>
</evidence>
<keyword evidence="7" id="KW-0472">Membrane</keyword>
<keyword evidence="6" id="KW-0675">Receptor</keyword>
<evidence type="ECO:0000313" key="8">
    <source>
        <dbReference type="EMBL" id="CAH2320296.1"/>
    </source>
</evidence>
<dbReference type="AlphaFoldDB" id="A0AAD1WSK3"/>
<dbReference type="Proteomes" id="UP001295444">
    <property type="component" value="Chromosome 10"/>
</dbReference>
<dbReference type="PANTHER" id="PTHR10035">
    <property type="entry name" value="T-CELL SURFACE GLYCOPROTEIN CD3 ZETA CHAIN"/>
    <property type="match status" value="1"/>
</dbReference>
<evidence type="ECO:0000256" key="7">
    <source>
        <dbReference type="SAM" id="Phobius"/>
    </source>
</evidence>
<name>A0AAD1WSK3_PELCU</name>
<dbReference type="GO" id="GO:0098797">
    <property type="term" value="C:plasma membrane protein complex"/>
    <property type="evidence" value="ECO:0007669"/>
    <property type="project" value="UniProtKB-ARBA"/>
</dbReference>
<keyword evidence="3" id="KW-0597">Phosphoprotein</keyword>
<organism evidence="8 9">
    <name type="scientific">Pelobates cultripes</name>
    <name type="common">Western spadefoot toad</name>
    <dbReference type="NCBI Taxonomy" id="61616"/>
    <lineage>
        <taxon>Eukaryota</taxon>
        <taxon>Metazoa</taxon>
        <taxon>Chordata</taxon>
        <taxon>Craniata</taxon>
        <taxon>Vertebrata</taxon>
        <taxon>Euteleostomi</taxon>
        <taxon>Amphibia</taxon>
        <taxon>Batrachia</taxon>
        <taxon>Anura</taxon>
        <taxon>Pelobatoidea</taxon>
        <taxon>Pelobatidae</taxon>
        <taxon>Pelobates</taxon>
    </lineage>
</organism>
<feature type="transmembrane region" description="Helical" evidence="7">
    <location>
        <begin position="18"/>
        <end position="36"/>
    </location>
</feature>
<dbReference type="Pfam" id="PF11628">
    <property type="entry name" value="TCR_zetazeta"/>
    <property type="match status" value="1"/>
</dbReference>
<evidence type="ECO:0000256" key="2">
    <source>
        <dbReference type="ARBA" id="ARBA00022475"/>
    </source>
</evidence>